<feature type="compositionally biased region" description="Low complexity" evidence="2">
    <location>
        <begin position="50"/>
        <end position="60"/>
    </location>
</feature>
<feature type="region of interest" description="Disordered" evidence="2">
    <location>
        <begin position="23"/>
        <end position="86"/>
    </location>
</feature>
<accession>A0ABR2KT42</accession>
<dbReference type="PANTHER" id="PTHR11102">
    <property type="entry name" value="SEL-1-LIKE PROTEIN"/>
    <property type="match status" value="1"/>
</dbReference>
<feature type="compositionally biased region" description="Polar residues" evidence="2">
    <location>
        <begin position="72"/>
        <end position="86"/>
    </location>
</feature>
<dbReference type="InterPro" id="IPR050767">
    <property type="entry name" value="Sel1_AlgK"/>
</dbReference>
<keyword evidence="4" id="KW-1185">Reference proteome</keyword>
<feature type="compositionally biased region" description="Polar residues" evidence="2">
    <location>
        <begin position="23"/>
        <end position="38"/>
    </location>
</feature>
<dbReference type="EMBL" id="JAPFFF010000003">
    <property type="protein sequence ID" value="KAK8894176.1"/>
    <property type="molecule type" value="Genomic_DNA"/>
</dbReference>
<dbReference type="Gene3D" id="1.25.40.10">
    <property type="entry name" value="Tetratricopeptide repeat domain"/>
    <property type="match status" value="5"/>
</dbReference>
<comment type="caution">
    <text evidence="3">The sequence shown here is derived from an EMBL/GenBank/DDBJ whole genome shotgun (WGS) entry which is preliminary data.</text>
</comment>
<gene>
    <name evidence="3" type="ORF">M9Y10_022609</name>
</gene>
<name>A0ABR2KT42_9EUKA</name>
<comment type="similarity">
    <text evidence="1">Belongs to the sel-1 family.</text>
</comment>
<dbReference type="SMART" id="SM00671">
    <property type="entry name" value="SEL1"/>
    <property type="match status" value="18"/>
</dbReference>
<dbReference type="InterPro" id="IPR011990">
    <property type="entry name" value="TPR-like_helical_dom_sf"/>
</dbReference>
<dbReference type="PANTHER" id="PTHR11102:SF160">
    <property type="entry name" value="ERAD-ASSOCIATED E3 UBIQUITIN-PROTEIN LIGASE COMPONENT HRD3"/>
    <property type="match status" value="1"/>
</dbReference>
<protein>
    <submittedName>
        <fullName evidence="3">Uncharacterized protein</fullName>
    </submittedName>
</protein>
<dbReference type="Pfam" id="PF08238">
    <property type="entry name" value="Sel1"/>
    <property type="match status" value="19"/>
</dbReference>
<proteinExistence type="inferred from homology"/>
<organism evidence="3 4">
    <name type="scientific">Tritrichomonas musculus</name>
    <dbReference type="NCBI Taxonomy" id="1915356"/>
    <lineage>
        <taxon>Eukaryota</taxon>
        <taxon>Metamonada</taxon>
        <taxon>Parabasalia</taxon>
        <taxon>Tritrichomonadida</taxon>
        <taxon>Tritrichomonadidae</taxon>
        <taxon>Tritrichomonas</taxon>
    </lineage>
</organism>
<evidence type="ECO:0000313" key="3">
    <source>
        <dbReference type="EMBL" id="KAK8894176.1"/>
    </source>
</evidence>
<evidence type="ECO:0000313" key="4">
    <source>
        <dbReference type="Proteomes" id="UP001470230"/>
    </source>
</evidence>
<reference evidence="3 4" key="1">
    <citation type="submission" date="2024-04" db="EMBL/GenBank/DDBJ databases">
        <title>Tritrichomonas musculus Genome.</title>
        <authorList>
            <person name="Alves-Ferreira E."/>
            <person name="Grigg M."/>
            <person name="Lorenzi H."/>
            <person name="Galac M."/>
        </authorList>
    </citation>
    <scope>NUCLEOTIDE SEQUENCE [LARGE SCALE GENOMIC DNA]</scope>
    <source>
        <strain evidence="3 4">EAF2021</strain>
    </source>
</reference>
<sequence length="1019" mass="114091">MIGLKTKGPNGYRPARGTISSQMYTHSNSRNGVHLSSNDFKRSNSPSLPPLSMSTGSLPSTLPPPPPTSSSICADQSNQPLGNTPEENYNIGMKLLSGDPARALVFFRAAAENQHLDSMYQYAYLLAQDHSSKCTALRIMKTAAQLGQKDAISMYGKMIEKGIGCTANREEAYVIYQKGIKNGDGRSMYYCAMLLKEARRDPKQMYCLFKEAADLNIPGAFNELAICLRDGIGVEKNPVCAASMFKQLADSDDQSGMYQYAVCLKNGIGVQKNVAMFRQIIEKGLSSNSVEFRLLYARCIEIGDGYDKDLKKAEMIYKELADNGNPFAQNDYASFLQKQNNYNEALKYYQMAAAQHHPTAPCSLARLQIQIPSLRTEGMKNLKKIADSGNGIAQFSYAVCLKEEKGSDPNEVIKYFKLASDSGMSNATYNYALELMKSGSREESIALLKSAADKGNMKSMYSYAQAIKKENIEEATQYFEMAANLGSSRSKYELAMIKFELKDQDMGMQLLKEAADSGCQKAKAKYDKKTSSIPGMGPNEKNSDKAYEYIRHIPDLPTALSFFDKYHDPKSQISCLRRAQILLKDPTDEKTIKTAVSTISELAKGGLTEAKYVYATILEEGKLVKKNMLEARKYYQEASKSQYPLAMSAYGRILKVEDQALACRLFKEAADKNLPIAQYQYARILEIGGAEEEALRYYKMASDNGIAKAQFRYGRMHEICSKIKRSYEIAVQYYKLAARRKYPKAMNNYGHMLELGLGIEKNTKLASFYYKKASELGNTFATHNYARVLEHGIGVEKNELAAAQIYKKLAEDENNGLAQYNYGRMCHNGIGVREDLEAAQKYYLMAIDNNIAEAKQNYGVLLFTKFHKWNEAARFFEMAVSGNGGQPSAKYNYAQLLIQGMGTPENPKLAEQLLKEAATSFLPAMVSYAQLLAEKENDSDLKEAAIYFKKAADMDDSERKFLKPQRDAQYRLALMYRDGNGVEKSEELFNKYIVMAANNKHPDAEDIVYPPQCELKLTL</sequence>
<evidence type="ECO:0000256" key="2">
    <source>
        <dbReference type="SAM" id="MobiDB-lite"/>
    </source>
</evidence>
<dbReference type="Proteomes" id="UP001470230">
    <property type="component" value="Unassembled WGS sequence"/>
</dbReference>
<dbReference type="SUPFAM" id="SSF81901">
    <property type="entry name" value="HCP-like"/>
    <property type="match status" value="5"/>
</dbReference>
<evidence type="ECO:0000256" key="1">
    <source>
        <dbReference type="ARBA" id="ARBA00038101"/>
    </source>
</evidence>
<dbReference type="InterPro" id="IPR006597">
    <property type="entry name" value="Sel1-like"/>
</dbReference>